<dbReference type="GO" id="GO:0004065">
    <property type="term" value="F:arylsulfatase activity"/>
    <property type="evidence" value="ECO:0007669"/>
    <property type="project" value="TreeGrafter"/>
</dbReference>
<evidence type="ECO:0000313" key="7">
    <source>
        <dbReference type="Proteomes" id="UP000658278"/>
    </source>
</evidence>
<dbReference type="PANTHER" id="PTHR42693:SF53">
    <property type="entry name" value="ENDO-4-O-SULFATASE"/>
    <property type="match status" value="1"/>
</dbReference>
<dbReference type="Pfam" id="PF00884">
    <property type="entry name" value="Sulfatase"/>
    <property type="match status" value="1"/>
</dbReference>
<dbReference type="InterPro" id="IPR017850">
    <property type="entry name" value="Alkaline_phosphatase_core_sf"/>
</dbReference>
<proteinExistence type="inferred from homology"/>
<name>A0A934VDZ4_9BACT</name>
<feature type="domain" description="Sulfatase N-terminal" evidence="5">
    <location>
        <begin position="28"/>
        <end position="374"/>
    </location>
</feature>
<evidence type="ECO:0000256" key="1">
    <source>
        <dbReference type="ARBA" id="ARBA00008779"/>
    </source>
</evidence>
<dbReference type="Gene3D" id="3.40.720.10">
    <property type="entry name" value="Alkaline Phosphatase, subunit A"/>
    <property type="match status" value="1"/>
</dbReference>
<keyword evidence="2 6" id="KW-0378">Hydrolase</keyword>
<dbReference type="Gene3D" id="3.30.1120.10">
    <property type="match status" value="1"/>
</dbReference>
<dbReference type="AlphaFoldDB" id="A0A934VDZ4"/>
<accession>A0A934VDZ4</accession>
<protein>
    <submittedName>
        <fullName evidence="6">Sulfatase-like hydrolase/transferase</fullName>
    </submittedName>
</protein>
<keyword evidence="7" id="KW-1185">Reference proteome</keyword>
<feature type="chain" id="PRO_5037920038" evidence="4">
    <location>
        <begin position="25"/>
        <end position="479"/>
    </location>
</feature>
<dbReference type="PANTHER" id="PTHR42693">
    <property type="entry name" value="ARYLSULFATASE FAMILY MEMBER"/>
    <property type="match status" value="1"/>
</dbReference>
<evidence type="ECO:0000256" key="3">
    <source>
        <dbReference type="SAM" id="MobiDB-lite"/>
    </source>
</evidence>
<dbReference type="RefSeq" id="WP_200275230.1">
    <property type="nucleotide sequence ID" value="NZ_JAENII010000001.1"/>
</dbReference>
<dbReference type="Proteomes" id="UP000658278">
    <property type="component" value="Unassembled WGS sequence"/>
</dbReference>
<evidence type="ECO:0000313" key="6">
    <source>
        <dbReference type="EMBL" id="MBK1825526.1"/>
    </source>
</evidence>
<dbReference type="InterPro" id="IPR050738">
    <property type="entry name" value="Sulfatase"/>
</dbReference>
<organism evidence="6 7">
    <name type="scientific">Haloferula rosea</name>
    <dbReference type="NCBI Taxonomy" id="490093"/>
    <lineage>
        <taxon>Bacteria</taxon>
        <taxon>Pseudomonadati</taxon>
        <taxon>Verrucomicrobiota</taxon>
        <taxon>Verrucomicrobiia</taxon>
        <taxon>Verrucomicrobiales</taxon>
        <taxon>Verrucomicrobiaceae</taxon>
        <taxon>Haloferula</taxon>
    </lineage>
</organism>
<dbReference type="InterPro" id="IPR000917">
    <property type="entry name" value="Sulfatase_N"/>
</dbReference>
<gene>
    <name evidence="6" type="ORF">JIN81_00720</name>
</gene>
<evidence type="ECO:0000256" key="2">
    <source>
        <dbReference type="ARBA" id="ARBA00022801"/>
    </source>
</evidence>
<evidence type="ECO:0000259" key="5">
    <source>
        <dbReference type="Pfam" id="PF00884"/>
    </source>
</evidence>
<dbReference type="EMBL" id="JAENII010000001">
    <property type="protein sequence ID" value="MBK1825526.1"/>
    <property type="molecule type" value="Genomic_DNA"/>
</dbReference>
<feature type="signal peptide" evidence="4">
    <location>
        <begin position="1"/>
        <end position="24"/>
    </location>
</feature>
<feature type="region of interest" description="Disordered" evidence="3">
    <location>
        <begin position="312"/>
        <end position="331"/>
    </location>
</feature>
<dbReference type="SUPFAM" id="SSF53649">
    <property type="entry name" value="Alkaline phosphatase-like"/>
    <property type="match status" value="1"/>
</dbReference>
<keyword evidence="4" id="KW-0732">Signal</keyword>
<sequence length="479" mass="53186">MKNLPIIKFGLVCLLSLWGRSVHAETPPNIILMMADDLGWGDVKCFNPKSPIKTPYLDAMAGAGIQFNRFYASSPVCSPTRGSSLTGRHPYRYGIPYANTGHMKPEELTLAELLKAKGYATGHFGKWHLGTLTTEIKDANRGMPGNTKDFSPPWKNGFDHCFSTESKVPTWDPMLLPGKAEGWKDGKKGWDAIKDRASAESYGTHYWNEKGEIVRDNLEGDDSRVIMDRVVPFVEEAAKEKKPFFAVVWFHTPHLPVVAGPEYAAMYPGVSDFEKNYYGCITAMDDQIGRLRTTLKKAGVAENTMLWFCSDNGPEGSKTSPGSAAHFKGRKRSLNEGGVRVPGILEWPAQVKMGTVTDFPAVTSDYLPTILEAVKTEYAGERPLDGISLLPVIAGDQSERQQGIGFESRGSAAWSTQRYKLFRAKKGQPWQLYDLIEDPSEKKDLAMQHPEVVAKLAKEFSAWQESCARSDRGDDYGSR</sequence>
<comment type="caution">
    <text evidence="6">The sequence shown here is derived from an EMBL/GenBank/DDBJ whole genome shotgun (WGS) entry which is preliminary data.</text>
</comment>
<evidence type="ECO:0000256" key="4">
    <source>
        <dbReference type="SAM" id="SignalP"/>
    </source>
</evidence>
<reference evidence="6" key="1">
    <citation type="submission" date="2021-01" db="EMBL/GenBank/DDBJ databases">
        <title>Modified the classification status of verrucomicrobia.</title>
        <authorList>
            <person name="Feng X."/>
        </authorList>
    </citation>
    <scope>NUCLEOTIDE SEQUENCE</scope>
    <source>
        <strain evidence="6">KCTC 22201</strain>
    </source>
</reference>
<comment type="similarity">
    <text evidence="1">Belongs to the sulfatase family.</text>
</comment>